<proteinExistence type="predicted"/>
<accession>A0A9W8PU80</accession>
<protein>
    <submittedName>
        <fullName evidence="2">Uncharacterized protein</fullName>
    </submittedName>
</protein>
<evidence type="ECO:0000313" key="2">
    <source>
        <dbReference type="EMBL" id="KAJ4017815.1"/>
    </source>
</evidence>
<name>A0A9W8PU80_9HYPO</name>
<sequence length="113" mass="12592">MASLRSILEYSFDGWDTTHNTGYLPASRNESLMSLVYWPVPFRKSILFQQRDLDQDNESRLLTEQGEPSSSALVSNTRMELSTGPGATETMQASAEDMSPLRTGRLQGYTGPL</sequence>
<organism evidence="2 3">
    <name type="scientific">Fusarium irregulare</name>
    <dbReference type="NCBI Taxonomy" id="2494466"/>
    <lineage>
        <taxon>Eukaryota</taxon>
        <taxon>Fungi</taxon>
        <taxon>Dikarya</taxon>
        <taxon>Ascomycota</taxon>
        <taxon>Pezizomycotina</taxon>
        <taxon>Sordariomycetes</taxon>
        <taxon>Hypocreomycetidae</taxon>
        <taxon>Hypocreales</taxon>
        <taxon>Nectriaceae</taxon>
        <taxon>Fusarium</taxon>
        <taxon>Fusarium incarnatum-equiseti species complex</taxon>
    </lineage>
</organism>
<feature type="compositionally biased region" description="Polar residues" evidence="1">
    <location>
        <begin position="62"/>
        <end position="80"/>
    </location>
</feature>
<gene>
    <name evidence="2" type="ORF">NW766_003884</name>
</gene>
<dbReference type="EMBL" id="JAPDHF010000005">
    <property type="protein sequence ID" value="KAJ4017815.1"/>
    <property type="molecule type" value="Genomic_DNA"/>
</dbReference>
<comment type="caution">
    <text evidence="2">The sequence shown here is derived from an EMBL/GenBank/DDBJ whole genome shotgun (WGS) entry which is preliminary data.</text>
</comment>
<dbReference type="Proteomes" id="UP001152130">
    <property type="component" value="Unassembled WGS sequence"/>
</dbReference>
<dbReference type="AlphaFoldDB" id="A0A9W8PU80"/>
<feature type="region of interest" description="Disordered" evidence="1">
    <location>
        <begin position="60"/>
        <end position="113"/>
    </location>
</feature>
<evidence type="ECO:0000313" key="3">
    <source>
        <dbReference type="Proteomes" id="UP001152130"/>
    </source>
</evidence>
<reference evidence="2" key="1">
    <citation type="submission" date="2022-10" db="EMBL/GenBank/DDBJ databases">
        <title>Fusarium specimens isolated from Avocado Roots.</title>
        <authorList>
            <person name="Stajich J."/>
            <person name="Roper C."/>
            <person name="Heimlech-Rivalta G."/>
        </authorList>
    </citation>
    <scope>NUCLEOTIDE SEQUENCE</scope>
    <source>
        <strain evidence="2">CF00143</strain>
    </source>
</reference>
<evidence type="ECO:0000256" key="1">
    <source>
        <dbReference type="SAM" id="MobiDB-lite"/>
    </source>
</evidence>
<keyword evidence="3" id="KW-1185">Reference proteome</keyword>